<comment type="caution">
    <text evidence="1">The sequence shown here is derived from an EMBL/GenBank/DDBJ whole genome shotgun (WGS) entry which is preliminary data.</text>
</comment>
<organism evidence="1 2">
    <name type="scientific">Naganishia onofrii</name>
    <dbReference type="NCBI Taxonomy" id="1851511"/>
    <lineage>
        <taxon>Eukaryota</taxon>
        <taxon>Fungi</taxon>
        <taxon>Dikarya</taxon>
        <taxon>Basidiomycota</taxon>
        <taxon>Agaricomycotina</taxon>
        <taxon>Tremellomycetes</taxon>
        <taxon>Filobasidiales</taxon>
        <taxon>Filobasidiaceae</taxon>
        <taxon>Naganishia</taxon>
    </lineage>
</organism>
<dbReference type="Proteomes" id="UP001234202">
    <property type="component" value="Unassembled WGS sequence"/>
</dbReference>
<protein>
    <submittedName>
        <fullName evidence="1">Uncharacterized protein</fullName>
    </submittedName>
</protein>
<name>A0ACC2XJL7_9TREE</name>
<evidence type="ECO:0000313" key="1">
    <source>
        <dbReference type="EMBL" id="KAJ9123800.1"/>
    </source>
</evidence>
<keyword evidence="2" id="KW-1185">Reference proteome</keyword>
<accession>A0ACC2XJL7</accession>
<dbReference type="EMBL" id="JASBWV010000011">
    <property type="protein sequence ID" value="KAJ9123800.1"/>
    <property type="molecule type" value="Genomic_DNA"/>
</dbReference>
<gene>
    <name evidence="1" type="ORF">QFC24_003576</name>
</gene>
<reference evidence="1" key="1">
    <citation type="submission" date="2023-04" db="EMBL/GenBank/DDBJ databases">
        <title>Draft Genome sequencing of Naganishia species isolated from polar environments using Oxford Nanopore Technology.</title>
        <authorList>
            <person name="Leo P."/>
            <person name="Venkateswaran K."/>
        </authorList>
    </citation>
    <scope>NUCLEOTIDE SEQUENCE</scope>
    <source>
        <strain evidence="1">DBVPG 5303</strain>
    </source>
</reference>
<evidence type="ECO:0000313" key="2">
    <source>
        <dbReference type="Proteomes" id="UP001234202"/>
    </source>
</evidence>
<proteinExistence type="predicted"/>
<sequence length="634" mass="68071">MSRQQVDADGFPLLPQSSSTGNTIRLVSGQNQVHLGPTEASGLADPSRVKFHRHATGEHVSGAAKPSSRRANSVSSVGQPSGVPYEDTLLESIRNLNIVPVKQKVGSRHADVIDKWDGSGVGKSMWHHSGPYDAAAPSRNDIKKVGQTRAPMKAFRDVAGGAEVAGPENSTIMHQNDLSSASSFDATQNPFDDSSAAPPMPLVNADYGIGASSTETSRAPHKTHHKKHSAKHGGKVMSPRGEGLTGQYSTSLPASGGYFPSHASGAAGGEEDHWEQDEGKRRQRERDQKHRALQAAWGMDEPEPFEEFGYSPRHEEPDNYKGPMSPDSTTPFVSSAQPQPVRSPSFQLGLNSKEMSPGEYVVSTQGFNGEATSPTSAQSGAAKAPLKRTRSLMQRLRAMRDNPNVPANAYHDGQRSTSPQSPYTEDPMGVKVPVPEGDESPRTASSASTHQSATGTSTKRRNSFLRRNPMRNNSSSGGYPSPAKTPVADFKSSEGPYENEEMLVTPSKEYPGTPPVVADARAVPTPTKGILKNSPGYFPSSGGYGTASDLNNYQPTSRARTEGREKALPPPPPPPGPVMPDWHAPIEDDYRSRARDDPAQNGYLQANTSENAGGANVKRKTSMLKKMKDRITKQ</sequence>